<evidence type="ECO:0000256" key="1">
    <source>
        <dbReference type="SAM" id="MobiDB-lite"/>
    </source>
</evidence>
<accession>A0ABQ9WEP8</accession>
<sequence>MGHSAPPGLWAPETRGAAQTRLAITRRSPEGGGRAAVPAAAAAAAGGAASQEKALWERVLGGASSGPGRGAATRRRPAPAGPRLARGAGAARSPPPATPAALWPPAAARREQPLRSPRRPPARESARQRQQRRDGSERALPPAATCSRRWPSRRAPPAAGARPRPRRELAPGHSPREAARAAEGTDGVAGRSRAAAQRQRRRRGRRQGAPPARMLRFLRRTFGRRSMQRYARGAAGRGAAGLGDERDGGPRGGPAAASLALPAAPGGSVFPAGGGPLLTGGAAVHISAAGAAKATLYCRVFLLDGTEVSVDLPVIDPGVPAEPGARDFPPRAPRGSDAWAFVPGTRPQVLGRRCRSL</sequence>
<keyword evidence="3" id="KW-1185">Reference proteome</keyword>
<dbReference type="Proteomes" id="UP001266305">
    <property type="component" value="Unassembled WGS sequence"/>
</dbReference>
<gene>
    <name evidence="2" type="ORF">P7K49_001520</name>
</gene>
<feature type="compositionally biased region" description="Basic and acidic residues" evidence="1">
    <location>
        <begin position="121"/>
        <end position="137"/>
    </location>
</feature>
<organism evidence="2 3">
    <name type="scientific">Saguinus oedipus</name>
    <name type="common">Cotton-top tamarin</name>
    <name type="synonym">Oedipomidas oedipus</name>
    <dbReference type="NCBI Taxonomy" id="9490"/>
    <lineage>
        <taxon>Eukaryota</taxon>
        <taxon>Metazoa</taxon>
        <taxon>Chordata</taxon>
        <taxon>Craniata</taxon>
        <taxon>Vertebrata</taxon>
        <taxon>Euteleostomi</taxon>
        <taxon>Mammalia</taxon>
        <taxon>Eutheria</taxon>
        <taxon>Euarchontoglires</taxon>
        <taxon>Primates</taxon>
        <taxon>Haplorrhini</taxon>
        <taxon>Platyrrhini</taxon>
        <taxon>Cebidae</taxon>
        <taxon>Callitrichinae</taxon>
        <taxon>Saguinus</taxon>
    </lineage>
</organism>
<feature type="region of interest" description="Disordered" evidence="1">
    <location>
        <begin position="231"/>
        <end position="253"/>
    </location>
</feature>
<protein>
    <submittedName>
        <fullName evidence="2">Uncharacterized protein</fullName>
    </submittedName>
</protein>
<name>A0ABQ9WEP8_SAGOE</name>
<evidence type="ECO:0000313" key="2">
    <source>
        <dbReference type="EMBL" id="KAK2120134.1"/>
    </source>
</evidence>
<reference evidence="2 3" key="1">
    <citation type="submission" date="2023-05" db="EMBL/GenBank/DDBJ databases">
        <title>B98-5 Cell Line De Novo Hybrid Assembly: An Optical Mapping Approach.</title>
        <authorList>
            <person name="Kananen K."/>
            <person name="Auerbach J.A."/>
            <person name="Kautto E."/>
            <person name="Blachly J.S."/>
        </authorList>
    </citation>
    <scope>NUCLEOTIDE SEQUENCE [LARGE SCALE GENOMIC DNA]</scope>
    <source>
        <strain evidence="2">B95-8</strain>
        <tissue evidence="2">Cell line</tissue>
    </source>
</reference>
<dbReference type="EMBL" id="JASSZA010000001">
    <property type="protein sequence ID" value="KAK2120134.1"/>
    <property type="molecule type" value="Genomic_DNA"/>
</dbReference>
<comment type="caution">
    <text evidence="2">The sequence shown here is derived from an EMBL/GenBank/DDBJ whole genome shotgun (WGS) entry which is preliminary data.</text>
</comment>
<proteinExistence type="predicted"/>
<feature type="compositionally biased region" description="Basic and acidic residues" evidence="1">
    <location>
        <begin position="166"/>
        <end position="180"/>
    </location>
</feature>
<feature type="region of interest" description="Disordered" evidence="1">
    <location>
        <begin position="58"/>
        <end position="212"/>
    </location>
</feature>
<feature type="compositionally biased region" description="Low complexity" evidence="1">
    <location>
        <begin position="81"/>
        <end position="92"/>
    </location>
</feature>
<evidence type="ECO:0000313" key="3">
    <source>
        <dbReference type="Proteomes" id="UP001266305"/>
    </source>
</evidence>
<feature type="compositionally biased region" description="Low complexity" evidence="1">
    <location>
        <begin position="153"/>
        <end position="162"/>
    </location>
</feature>